<dbReference type="AlphaFoldDB" id="A0AAD0KRH0"/>
<dbReference type="EMBL" id="CP029543">
    <property type="protein sequence ID" value="AWV47670.1"/>
    <property type="molecule type" value="Genomic_DNA"/>
</dbReference>
<dbReference type="Proteomes" id="UP000249682">
    <property type="component" value="Chromosome"/>
</dbReference>
<name>A0AAD0KRH0_MYCLR</name>
<evidence type="ECO:0000313" key="1">
    <source>
        <dbReference type="EMBL" id="AWV47670.1"/>
    </source>
</evidence>
<accession>A0AAD0KRH0</accession>
<gene>
    <name evidence="1" type="ORF">DIJ64_04995</name>
</gene>
<sequence length="88" mass="9395">MIEIAKAADDLDYDDGIGIPYHVVNLETLNTPPRISTPKSPPGSGLSAPVTFPLCAVLIQPPKPLVPGVRASGVRNRSRLIIKRDSPL</sequence>
<organism evidence="1 2">
    <name type="scientific">Mycobacterium leprae</name>
    <dbReference type="NCBI Taxonomy" id="1769"/>
    <lineage>
        <taxon>Bacteria</taxon>
        <taxon>Bacillati</taxon>
        <taxon>Actinomycetota</taxon>
        <taxon>Actinomycetes</taxon>
        <taxon>Mycobacteriales</taxon>
        <taxon>Mycobacteriaceae</taxon>
        <taxon>Mycobacterium</taxon>
    </lineage>
</organism>
<reference evidence="1 2" key="1">
    <citation type="submission" date="2018-05" db="EMBL/GenBank/DDBJ databases">
        <title>Evolution of small genomes with special reference to Mycobacterium leprae.</title>
        <authorList>
            <person name="Mohanty P.S."/>
            <person name="Bansal A.K."/>
            <person name="Gupta U.D."/>
            <person name="Naaz F."/>
            <person name="Dwivedi V.D."/>
            <person name="Singh H."/>
            <person name="Gupta G."/>
            <person name="Sharma S."/>
            <person name="Arora M."/>
        </authorList>
    </citation>
    <scope>NUCLEOTIDE SEQUENCE [LARGE SCALE GENOMIC DNA]</scope>
    <source>
        <strain evidence="1 2">MRHRU-235-G</strain>
    </source>
</reference>
<evidence type="ECO:0000313" key="2">
    <source>
        <dbReference type="Proteomes" id="UP000249682"/>
    </source>
</evidence>
<proteinExistence type="predicted"/>
<protein>
    <submittedName>
        <fullName evidence="1">Uncharacterized protein</fullName>
    </submittedName>
</protein>